<dbReference type="GO" id="GO:0031556">
    <property type="term" value="P:transcriptional attenuation by ribosome"/>
    <property type="evidence" value="ECO:0007669"/>
    <property type="project" value="UniProtKB-UniRule"/>
</dbReference>
<dbReference type="HAMAP" id="MF_00851">
    <property type="entry name" value="Leader_SpeFL"/>
    <property type="match status" value="1"/>
</dbReference>
<evidence type="ECO:0000313" key="3">
    <source>
        <dbReference type="Proteomes" id="UP001230466"/>
    </source>
</evidence>
<keyword evidence="1" id="KW-0694">RNA-binding</keyword>
<keyword evidence="1" id="KW-0699">rRNA-binding</keyword>
<gene>
    <name evidence="1 2" type="primary">speFL</name>
    <name evidence="2" type="ORF">QJU78_03220</name>
</gene>
<comment type="subunit">
    <text evidence="1">Binds ornithine in stalled 70S ribosomes, blocking the upper two-thirds of the exit tunnel. Contacts 23S rRNA and ribosomal proteins L4 and L22.</text>
</comment>
<comment type="caution">
    <text evidence="2">The sequence shown here is derived from an EMBL/GenBank/DDBJ whole genome shotgun (WGS) entry which is preliminary data.</text>
</comment>
<comment type="function">
    <text evidence="1">A small protein (arrest peptide) encoded upstream of inducible ornithine carboxylase gene (speF) that controls expression of downstream genes (usually speF and potE) by transcriptional and translational attenuation.</text>
</comment>
<dbReference type="GO" id="GO:0006448">
    <property type="term" value="P:regulation of translational elongation"/>
    <property type="evidence" value="ECO:0007669"/>
    <property type="project" value="UniProtKB-UniRule"/>
</dbReference>
<keyword evidence="1" id="KW-0804">Transcription</keyword>
<name>A0AAW8CP56_9PAST</name>
<comment type="similarity">
    <text evidence="1">Belongs to the speF operon leader peptide family.</text>
</comment>
<dbReference type="GO" id="GO:0019843">
    <property type="term" value="F:rRNA binding"/>
    <property type="evidence" value="ECO:0007669"/>
    <property type="project" value="UniProtKB-KW"/>
</dbReference>
<feature type="binding site" evidence="1">
    <location>
        <position position="23"/>
    </location>
    <ligand>
        <name>L-ornithine</name>
        <dbReference type="ChEBI" id="CHEBI:46911"/>
    </ligand>
</feature>
<comment type="induction">
    <text evidence="1">Induced by ornithine, repressed by putrescine. Part of the speFL-speF-potE operon.</text>
</comment>
<dbReference type="AlphaFoldDB" id="A0AAW8CP56"/>
<keyword evidence="1" id="KW-0805">Transcription regulation</keyword>
<evidence type="ECO:0000256" key="1">
    <source>
        <dbReference type="HAMAP-Rule" id="MF_00851"/>
    </source>
</evidence>
<dbReference type="InterPro" id="IPR021237">
    <property type="entry name" value="SpeFL"/>
</dbReference>
<accession>A0AAW8CP56</accession>
<dbReference type="EMBL" id="JASAYJ010000005">
    <property type="protein sequence ID" value="MDP8186793.1"/>
    <property type="molecule type" value="Genomic_DNA"/>
</dbReference>
<protein>
    <recommendedName>
        <fullName evidence="1">Leader peptide SpeFL</fullName>
    </recommendedName>
    <alternativeName>
        <fullName evidence="1">Arrest peptide SpeFL</fullName>
    </alternativeName>
</protein>
<dbReference type="RefSeq" id="WP_267873279.1">
    <property type="nucleotide sequence ID" value="NZ_JAGRQI010000005.1"/>
</dbReference>
<evidence type="ECO:0000313" key="2">
    <source>
        <dbReference type="EMBL" id="MDP8186793.1"/>
    </source>
</evidence>
<organism evidence="2 3">
    <name type="scientific">Pasteurella atlantica</name>
    <dbReference type="NCBI Taxonomy" id="2827233"/>
    <lineage>
        <taxon>Bacteria</taxon>
        <taxon>Pseudomonadati</taxon>
        <taxon>Pseudomonadota</taxon>
        <taxon>Gammaproteobacteria</taxon>
        <taxon>Pasteurellales</taxon>
        <taxon>Pasteurellaceae</taxon>
        <taxon>Pasteurella</taxon>
    </lineage>
</organism>
<keyword evidence="1" id="KW-0810">Translation regulation</keyword>
<dbReference type="Proteomes" id="UP001230466">
    <property type="component" value="Unassembled WGS sequence"/>
</dbReference>
<reference evidence="2" key="1">
    <citation type="journal article" date="2023" name="Front. Microbiol.">
        <title>Phylogeography and host specificity of Pasteurellaceae pathogenic to sea-farmed fish in the north-east Atlantic.</title>
        <authorList>
            <person name="Gulla S."/>
            <person name="Colquhoun D.J."/>
            <person name="Olsen A.B."/>
            <person name="Spilsberg B."/>
            <person name="Lagesen K."/>
            <person name="Aakesson C.P."/>
            <person name="Strom S."/>
            <person name="Manji F."/>
            <person name="Birkbeck T.H."/>
            <person name="Nilsen H.K."/>
        </authorList>
    </citation>
    <scope>NUCLEOTIDE SEQUENCE</scope>
    <source>
        <strain evidence="2">VIB1234</strain>
    </source>
</reference>
<sequence>MLIDYKLEYCPDKGRSIMAHIRRTRHIMMPAYRSCFSYYCFQSSYITHLNLLC</sequence>
<feature type="short sequence motif" description="Ornithine recognition loop" evidence="1">
    <location>
        <begin position="20"/>
        <end position="26"/>
    </location>
</feature>
<dbReference type="Pfam" id="PF10940">
    <property type="entry name" value="SpeFL"/>
    <property type="match status" value="1"/>
</dbReference>
<keyword evidence="1" id="KW-0428">Leader peptide</keyword>
<proteinExistence type="evidence at transcript level"/>